<proteinExistence type="predicted"/>
<evidence type="ECO:0000313" key="1">
    <source>
        <dbReference type="EMBL" id="MFD3000320.1"/>
    </source>
</evidence>
<evidence type="ECO:0008006" key="3">
    <source>
        <dbReference type="Google" id="ProtNLM"/>
    </source>
</evidence>
<dbReference type="RefSeq" id="WP_377483212.1">
    <property type="nucleotide sequence ID" value="NZ_JBHUOX010000005.1"/>
</dbReference>
<organism evidence="1 2">
    <name type="scientific">Pontibacter toksunensis</name>
    <dbReference type="NCBI Taxonomy" id="1332631"/>
    <lineage>
        <taxon>Bacteria</taxon>
        <taxon>Pseudomonadati</taxon>
        <taxon>Bacteroidota</taxon>
        <taxon>Cytophagia</taxon>
        <taxon>Cytophagales</taxon>
        <taxon>Hymenobacteraceae</taxon>
        <taxon>Pontibacter</taxon>
    </lineage>
</organism>
<name>A0ABW6BRE3_9BACT</name>
<dbReference type="EMBL" id="JBHUOX010000005">
    <property type="protein sequence ID" value="MFD3000320.1"/>
    <property type="molecule type" value="Genomic_DNA"/>
</dbReference>
<evidence type="ECO:0000313" key="2">
    <source>
        <dbReference type="Proteomes" id="UP001597641"/>
    </source>
</evidence>
<gene>
    <name evidence="1" type="ORF">ACFS7Z_08110</name>
</gene>
<accession>A0ABW6BRE3</accession>
<comment type="caution">
    <text evidence="1">The sequence shown here is derived from an EMBL/GenBank/DDBJ whole genome shotgun (WGS) entry which is preliminary data.</text>
</comment>
<keyword evidence="2" id="KW-1185">Reference proteome</keyword>
<sequence length="620" mass="71456">MQETREHIKSRMLKNVARLWGYTETEAESNFDPMVSMLLGACATEMEKISGEIHASRARVMERLVQLLSPDTLTGALPAHAVASALPVETATELKPDTQFYTRLKQGFSNETQEAYTKDIFFSPTDSFHLNRASVRFMATGNHLFKVFGNQKEVISTTTNSLPPSTLWLAIDEPEVSLHHTSFYFDIRNEADKQLFYHQLPKAKWFYYHVPLEHIPGYGNREISGETFDMNSIYAAEYSIFHKVRKQVNAYYKPYFITLLDDEGITNQEGIYQTPSFVFDTFKGKEVDLIGQQPLRWIRIQFPETVSNRLLQDTVCITNCFPIINRQLHEVNYRLQDIINVIPLHSDDIFLDLEEVNTDENKPLAVHAFQQDNQESFVMLMRNGGIGRFDERDAASMIDYLLQLLRDESAAFSILDNDFVSGEIKQLQQIMNKLEQRLFSRQIHRGSCPYLVIHHNQRQPRQSLFIKYCSTNGQEANNIKAGTRLHPYNGASIISNSVFLASPSRGGRDKLSTTESVLAYKSALLSKDRLITTEDIKAFCYYQLGHRLKNISIQKSMMINPDELQGYKKTIDVILFLHEDAYNDMSQKGELSFWEEHLTHLLEEKSVAWMPYRVFTKKAI</sequence>
<reference evidence="2" key="1">
    <citation type="journal article" date="2019" name="Int. J. Syst. Evol. Microbiol.">
        <title>The Global Catalogue of Microorganisms (GCM) 10K type strain sequencing project: providing services to taxonomists for standard genome sequencing and annotation.</title>
        <authorList>
            <consortium name="The Broad Institute Genomics Platform"/>
            <consortium name="The Broad Institute Genome Sequencing Center for Infectious Disease"/>
            <person name="Wu L."/>
            <person name="Ma J."/>
        </authorList>
    </citation>
    <scope>NUCLEOTIDE SEQUENCE [LARGE SCALE GENOMIC DNA]</scope>
    <source>
        <strain evidence="2">KCTC 23984</strain>
    </source>
</reference>
<dbReference type="Proteomes" id="UP001597641">
    <property type="component" value="Unassembled WGS sequence"/>
</dbReference>
<protein>
    <recommendedName>
        <fullName evidence="3">Type VI secretion system protein ImpG</fullName>
    </recommendedName>
</protein>